<organism evidence="1 2">
    <name type="scientific">Romanomermis culicivorax</name>
    <name type="common">Nematode worm</name>
    <dbReference type="NCBI Taxonomy" id="13658"/>
    <lineage>
        <taxon>Eukaryota</taxon>
        <taxon>Metazoa</taxon>
        <taxon>Ecdysozoa</taxon>
        <taxon>Nematoda</taxon>
        <taxon>Enoplea</taxon>
        <taxon>Dorylaimia</taxon>
        <taxon>Mermithida</taxon>
        <taxon>Mermithoidea</taxon>
        <taxon>Mermithidae</taxon>
        <taxon>Romanomermis</taxon>
    </lineage>
</organism>
<keyword evidence="1" id="KW-1185">Reference proteome</keyword>
<dbReference type="Proteomes" id="UP000887565">
    <property type="component" value="Unplaced"/>
</dbReference>
<evidence type="ECO:0000313" key="1">
    <source>
        <dbReference type="Proteomes" id="UP000887565"/>
    </source>
</evidence>
<accession>A0A915KL14</accession>
<protein>
    <submittedName>
        <fullName evidence="2">Uncharacterized protein</fullName>
    </submittedName>
</protein>
<dbReference type="AlphaFoldDB" id="A0A915KL14"/>
<name>A0A915KL14_ROMCU</name>
<dbReference type="WBParaSite" id="nRc.2.0.1.t38515-RA">
    <property type="protein sequence ID" value="nRc.2.0.1.t38515-RA"/>
    <property type="gene ID" value="nRc.2.0.1.g38515"/>
</dbReference>
<evidence type="ECO:0000313" key="2">
    <source>
        <dbReference type="WBParaSite" id="nRc.2.0.1.t38515-RA"/>
    </source>
</evidence>
<sequence>MKDKEKQKTQEKNTYKKYKVKNENMKKMLQHSRLESPNCEFAQQGLCFTRNSLNRESHTWEPLNWEFTYLGINMSTA</sequence>
<proteinExistence type="predicted"/>
<reference evidence="2" key="1">
    <citation type="submission" date="2022-11" db="UniProtKB">
        <authorList>
            <consortium name="WormBaseParasite"/>
        </authorList>
    </citation>
    <scope>IDENTIFICATION</scope>
</reference>